<evidence type="ECO:0000313" key="1">
    <source>
        <dbReference type="EMBL" id="BBP90614.1"/>
    </source>
</evidence>
<protein>
    <submittedName>
        <fullName evidence="1">Uncharacterized protein</fullName>
    </submittedName>
</protein>
<proteinExistence type="predicted"/>
<gene>
    <name evidence="1" type="ORF">BsIDN1_42320</name>
</gene>
<organism evidence="1 2">
    <name type="scientific">Bacillus safensis</name>
    <dbReference type="NCBI Taxonomy" id="561879"/>
    <lineage>
        <taxon>Bacteria</taxon>
        <taxon>Bacillati</taxon>
        <taxon>Bacillota</taxon>
        <taxon>Bacilli</taxon>
        <taxon>Bacillales</taxon>
        <taxon>Bacillaceae</taxon>
        <taxon>Bacillus</taxon>
    </lineage>
</organism>
<dbReference type="EMBL" id="AP021906">
    <property type="protein sequence ID" value="BBP90614.1"/>
    <property type="molecule type" value="Genomic_DNA"/>
</dbReference>
<accession>A0A5S9MEQ5</accession>
<reference evidence="1 2" key="1">
    <citation type="submission" date="2019-12" db="EMBL/GenBank/DDBJ databases">
        <title>Full genome sequence of a Bacillus safensis strain isolated from commercially available natto in Indonesia.</title>
        <authorList>
            <person name="Yoshida M."/>
            <person name="Uomi M."/>
            <person name="Waturangi D."/>
            <person name="Ekaputri J.J."/>
            <person name="Setiamarga D.H.E."/>
        </authorList>
    </citation>
    <scope>NUCLEOTIDE SEQUENCE [LARGE SCALE GENOMIC DNA]</scope>
    <source>
        <strain evidence="1 2">IDN1</strain>
    </source>
</reference>
<evidence type="ECO:0000313" key="2">
    <source>
        <dbReference type="Proteomes" id="UP000464658"/>
    </source>
</evidence>
<sequence>MNARKDEKSHWCDSPCFFNKSGFMSIVKEYISIPTNVAVFEKQKHSIDTSIEASANASSPAFSLSEKKISWILQDKRREKAEIVYDFKGFPIKKTKVDVLPELKVIPGGQSIGVKLHSVGVLVVGFHQITTADGKKNHQVKPQAFNQGI</sequence>
<dbReference type="Proteomes" id="UP000464658">
    <property type="component" value="Chromosome"/>
</dbReference>
<dbReference type="AlphaFoldDB" id="A0A5S9MEQ5"/>
<name>A0A5S9MEQ5_BACIA</name>